<evidence type="ECO:0000313" key="5">
    <source>
        <dbReference type="EMBL" id="GAA1511522.1"/>
    </source>
</evidence>
<evidence type="ECO:0000313" key="6">
    <source>
        <dbReference type="Proteomes" id="UP001500842"/>
    </source>
</evidence>
<dbReference type="InterPro" id="IPR042105">
    <property type="entry name" value="Ribosomal_bL31_sf"/>
</dbReference>
<dbReference type="Proteomes" id="UP001500842">
    <property type="component" value="Unassembled WGS sequence"/>
</dbReference>
<comment type="caution">
    <text evidence="5">The sequence shown here is derived from an EMBL/GenBank/DDBJ whole genome shotgun (WGS) entry which is preliminary data.</text>
</comment>
<dbReference type="InterPro" id="IPR034704">
    <property type="entry name" value="Ribosomal_bL28/bL31-like_sf"/>
</dbReference>
<feature type="compositionally biased region" description="Basic and acidic residues" evidence="4">
    <location>
        <begin position="101"/>
        <end position="111"/>
    </location>
</feature>
<dbReference type="PANTHER" id="PTHR33280:SF1">
    <property type="entry name" value="LARGE RIBOSOMAL SUBUNIT PROTEIN BL31C"/>
    <property type="match status" value="1"/>
</dbReference>
<dbReference type="Pfam" id="PF01197">
    <property type="entry name" value="Ribosomal_L31"/>
    <property type="match status" value="1"/>
</dbReference>
<feature type="region of interest" description="Disordered" evidence="4">
    <location>
        <begin position="91"/>
        <end position="111"/>
    </location>
</feature>
<keyword evidence="1 3" id="KW-0689">Ribosomal protein</keyword>
<keyword evidence="6" id="KW-1185">Reference proteome</keyword>
<dbReference type="InterPro" id="IPR027493">
    <property type="entry name" value="Ribosomal_bL31_B"/>
</dbReference>
<dbReference type="PROSITE" id="PS01143">
    <property type="entry name" value="RIBOSOMAL_L31"/>
    <property type="match status" value="1"/>
</dbReference>
<comment type="similarity">
    <text evidence="3">Belongs to the bacterial ribosomal protein bL31 family.</text>
</comment>
<name>A0ABN2A7F1_9ACTN</name>
<organism evidence="5 6">
    <name type="scientific">Nocardioides humi</name>
    <dbReference type="NCBI Taxonomy" id="449461"/>
    <lineage>
        <taxon>Bacteria</taxon>
        <taxon>Bacillati</taxon>
        <taxon>Actinomycetota</taxon>
        <taxon>Actinomycetes</taxon>
        <taxon>Propionibacteriales</taxon>
        <taxon>Nocardioidaceae</taxon>
        <taxon>Nocardioides</taxon>
    </lineage>
</organism>
<proteinExistence type="inferred from homology"/>
<accession>A0ABN2A7F1</accession>
<dbReference type="NCBIfam" id="NF002462">
    <property type="entry name" value="PRK01678.1"/>
    <property type="match status" value="1"/>
</dbReference>
<feature type="region of interest" description="Disordered" evidence="4">
    <location>
        <begin position="1"/>
        <end position="23"/>
    </location>
</feature>
<reference evidence="5 6" key="1">
    <citation type="journal article" date="2019" name="Int. J. Syst. Evol. Microbiol.">
        <title>The Global Catalogue of Microorganisms (GCM) 10K type strain sequencing project: providing services to taxonomists for standard genome sequencing and annotation.</title>
        <authorList>
            <consortium name="The Broad Institute Genomics Platform"/>
            <consortium name="The Broad Institute Genome Sequencing Center for Infectious Disease"/>
            <person name="Wu L."/>
            <person name="Ma J."/>
        </authorList>
    </citation>
    <scope>NUCLEOTIDE SEQUENCE [LARGE SCALE GENOMIC DNA]</scope>
    <source>
        <strain evidence="5 6">JCM 14942</strain>
    </source>
</reference>
<evidence type="ECO:0000256" key="3">
    <source>
        <dbReference type="RuleBase" id="RU000564"/>
    </source>
</evidence>
<dbReference type="PANTHER" id="PTHR33280">
    <property type="entry name" value="50S RIBOSOMAL PROTEIN L31, CHLOROPLASTIC"/>
    <property type="match status" value="1"/>
</dbReference>
<dbReference type="NCBIfam" id="TIGR00105">
    <property type="entry name" value="L31"/>
    <property type="match status" value="1"/>
</dbReference>
<dbReference type="SUPFAM" id="SSF143800">
    <property type="entry name" value="L28p-like"/>
    <property type="match status" value="1"/>
</dbReference>
<dbReference type="RefSeq" id="WP_425465135.1">
    <property type="nucleotide sequence ID" value="NZ_BAAAOR010000012.1"/>
</dbReference>
<evidence type="ECO:0000256" key="1">
    <source>
        <dbReference type="ARBA" id="ARBA00022980"/>
    </source>
</evidence>
<sequence>MIENDSHSNHAKGNTVKPGIHPDYGPVAFRDRATGDVVLTRSTLVARAEATVEIDGRSYPVVDVDVSVHSHPFWTGRGRVLDSEGRVEAFERRYGRPGRPSGEKSGEEGAR</sequence>
<keyword evidence="2 3" id="KW-0687">Ribonucleoprotein</keyword>
<evidence type="ECO:0000256" key="4">
    <source>
        <dbReference type="SAM" id="MobiDB-lite"/>
    </source>
</evidence>
<dbReference type="InterPro" id="IPR002150">
    <property type="entry name" value="Ribosomal_bL31"/>
</dbReference>
<dbReference type="EMBL" id="BAAAOR010000012">
    <property type="protein sequence ID" value="GAA1511522.1"/>
    <property type="molecule type" value="Genomic_DNA"/>
</dbReference>
<dbReference type="PRINTS" id="PR01249">
    <property type="entry name" value="RIBOSOMALL31"/>
</dbReference>
<evidence type="ECO:0000256" key="2">
    <source>
        <dbReference type="ARBA" id="ARBA00023274"/>
    </source>
</evidence>
<dbReference type="Gene3D" id="4.10.830.30">
    <property type="entry name" value="Ribosomal protein L31"/>
    <property type="match status" value="1"/>
</dbReference>
<gene>
    <name evidence="5" type="ORF">GCM10009788_14900</name>
</gene>
<protein>
    <recommendedName>
        <fullName evidence="3">50S ribosomal protein L31</fullName>
    </recommendedName>
</protein>